<dbReference type="PANTHER" id="PTHR33121">
    <property type="entry name" value="CYCLIC DI-GMP PHOSPHODIESTERASE PDEF"/>
    <property type="match status" value="1"/>
</dbReference>
<dbReference type="CDD" id="cd01948">
    <property type="entry name" value="EAL"/>
    <property type="match status" value="1"/>
</dbReference>
<feature type="domain" description="GGDEF" evidence="4">
    <location>
        <begin position="180"/>
        <end position="313"/>
    </location>
</feature>
<comment type="caution">
    <text evidence="5">The sequence shown here is derived from an EMBL/GenBank/DDBJ whole genome shotgun (WGS) entry which is preliminary data.</text>
</comment>
<reference evidence="5" key="1">
    <citation type="journal article" date="2015" name="ISME J.">
        <title>Draft Genome Sequence of Streptomyces incarnatus NRRL8089, which Produces the Nucleoside Antibiotic Sinefungin.</title>
        <authorList>
            <person name="Oshima K."/>
            <person name="Hattori M."/>
            <person name="Shimizu H."/>
            <person name="Fukuda K."/>
            <person name="Nemoto M."/>
            <person name="Inagaki K."/>
            <person name="Tamura T."/>
        </authorList>
    </citation>
    <scope>NUCLEOTIDE SEQUENCE</scope>
    <source>
        <strain evidence="5">FACHB-1277</strain>
    </source>
</reference>
<accession>A0A926Z7A9</accession>
<dbReference type="CDD" id="cd01949">
    <property type="entry name" value="GGDEF"/>
    <property type="match status" value="1"/>
</dbReference>
<dbReference type="InterPro" id="IPR043128">
    <property type="entry name" value="Rev_trsase/Diguanyl_cyclase"/>
</dbReference>
<dbReference type="SMART" id="SM00448">
    <property type="entry name" value="REC"/>
    <property type="match status" value="1"/>
</dbReference>
<dbReference type="PROSITE" id="PS50110">
    <property type="entry name" value="RESPONSE_REGULATORY"/>
    <property type="match status" value="1"/>
</dbReference>
<evidence type="ECO:0000313" key="5">
    <source>
        <dbReference type="EMBL" id="MBD2151625.1"/>
    </source>
</evidence>
<dbReference type="EMBL" id="JACJPY010000060">
    <property type="protein sequence ID" value="MBD2151625.1"/>
    <property type="molecule type" value="Genomic_DNA"/>
</dbReference>
<dbReference type="InterPro" id="IPR000160">
    <property type="entry name" value="GGDEF_dom"/>
</dbReference>
<evidence type="ECO:0000259" key="2">
    <source>
        <dbReference type="PROSITE" id="PS50110"/>
    </source>
</evidence>
<dbReference type="SMART" id="SM00052">
    <property type="entry name" value="EAL"/>
    <property type="match status" value="1"/>
</dbReference>
<dbReference type="InterPro" id="IPR001633">
    <property type="entry name" value="EAL_dom"/>
</dbReference>
<dbReference type="InterPro" id="IPR050706">
    <property type="entry name" value="Cyclic-di-GMP_PDE-like"/>
</dbReference>
<proteinExistence type="predicted"/>
<dbReference type="Gene3D" id="3.20.20.450">
    <property type="entry name" value="EAL domain"/>
    <property type="match status" value="1"/>
</dbReference>
<sequence length="585" mass="65562">MKEETNVVLVVDDEFEIQRLFKQIFRKRIRNGELSFQFAQNGIEALEIIRASNSIAMILTDIQMPKMDGLTLLTNLAEIECPLKAVVISAFGDMKNIRVAMNRGAFDFLMKPIDFEDLEITINKTLAFVRDLRSQKQELQSTLDRLHSLVFYDQLTGLSNRYGLLQKIAKSIDLKRSKGIDFAVLKLDVERYPIIKAGFGHTLSDRLLVEIARRLESWNIPSKVVARMENNEFAILLEGVENLSVIANYIEQLHQLFSHPVQLDEISVSSKTRIGLVTSDLEGVQPEDFLRAADTAFDCARNDREGTVFFNHSMQQKAIHRVNLEVNLQEAIATKQILVHYQPIFSLQTGKIKGFEALARWLTPDQRWISPLEFIPLAEETGLIVPLGRCLLAEACAQMGRWKNQFPDICPESISVNLSSLQLANSDLLEDIDRSLLAAGLSGESLNLEITESVLMENVKTAINVLYQLRERSIGISIDDFGTGYSSLAYLQSLPITALKIDRSFIMDIDTNSNSLEITSMIINLSNQLKLKVVAEGIDKDAHTNVLRSLSCDYGQGFLFSPPVDATAATSLIAAQISDSFSKNV</sequence>
<dbReference type="SMART" id="SM00267">
    <property type="entry name" value="GGDEF"/>
    <property type="match status" value="1"/>
</dbReference>
<feature type="domain" description="Response regulatory" evidence="2">
    <location>
        <begin position="7"/>
        <end position="126"/>
    </location>
</feature>
<keyword evidence="6" id="KW-1185">Reference proteome</keyword>
<dbReference type="RefSeq" id="WP_190352043.1">
    <property type="nucleotide sequence ID" value="NZ_JACJPY010000060.1"/>
</dbReference>
<name>A0A926Z7A9_9CYAN</name>
<dbReference type="Pfam" id="PF00990">
    <property type="entry name" value="GGDEF"/>
    <property type="match status" value="1"/>
</dbReference>
<dbReference type="Gene3D" id="3.30.70.270">
    <property type="match status" value="1"/>
</dbReference>
<evidence type="ECO:0000259" key="3">
    <source>
        <dbReference type="PROSITE" id="PS50883"/>
    </source>
</evidence>
<dbReference type="Gene3D" id="3.40.50.2300">
    <property type="match status" value="1"/>
</dbReference>
<reference evidence="5" key="2">
    <citation type="submission" date="2020-08" db="EMBL/GenBank/DDBJ databases">
        <authorList>
            <person name="Chen M."/>
            <person name="Teng W."/>
            <person name="Zhao L."/>
            <person name="Hu C."/>
            <person name="Zhou Y."/>
            <person name="Han B."/>
            <person name="Song L."/>
            <person name="Shu W."/>
        </authorList>
    </citation>
    <scope>NUCLEOTIDE SEQUENCE</scope>
    <source>
        <strain evidence="5">FACHB-1277</strain>
    </source>
</reference>
<dbReference type="PROSITE" id="PS50883">
    <property type="entry name" value="EAL"/>
    <property type="match status" value="1"/>
</dbReference>
<dbReference type="AlphaFoldDB" id="A0A926Z7A9"/>
<dbReference type="SUPFAM" id="SSF52172">
    <property type="entry name" value="CheY-like"/>
    <property type="match status" value="1"/>
</dbReference>
<feature type="domain" description="EAL" evidence="3">
    <location>
        <begin position="321"/>
        <end position="577"/>
    </location>
</feature>
<dbReference type="Pfam" id="PF00563">
    <property type="entry name" value="EAL"/>
    <property type="match status" value="1"/>
</dbReference>
<feature type="modified residue" description="4-aspartylphosphate" evidence="1">
    <location>
        <position position="61"/>
    </location>
</feature>
<dbReference type="InterPro" id="IPR001789">
    <property type="entry name" value="Sig_transdc_resp-reg_receiver"/>
</dbReference>
<dbReference type="Pfam" id="PF00072">
    <property type="entry name" value="Response_reg"/>
    <property type="match status" value="1"/>
</dbReference>
<evidence type="ECO:0000259" key="4">
    <source>
        <dbReference type="PROSITE" id="PS50887"/>
    </source>
</evidence>
<dbReference type="InterPro" id="IPR035919">
    <property type="entry name" value="EAL_sf"/>
</dbReference>
<evidence type="ECO:0000256" key="1">
    <source>
        <dbReference type="PROSITE-ProRule" id="PRU00169"/>
    </source>
</evidence>
<dbReference type="PROSITE" id="PS50887">
    <property type="entry name" value="GGDEF"/>
    <property type="match status" value="1"/>
</dbReference>
<protein>
    <submittedName>
        <fullName evidence="5">EAL domain-containing protein</fullName>
    </submittedName>
</protein>
<gene>
    <name evidence="5" type="ORF">H6F44_16065</name>
</gene>
<dbReference type="Proteomes" id="UP000631421">
    <property type="component" value="Unassembled WGS sequence"/>
</dbReference>
<keyword evidence="1" id="KW-0597">Phosphoprotein</keyword>
<dbReference type="InterPro" id="IPR011006">
    <property type="entry name" value="CheY-like_superfamily"/>
</dbReference>
<dbReference type="GO" id="GO:0071111">
    <property type="term" value="F:cyclic-guanylate-specific phosphodiesterase activity"/>
    <property type="evidence" value="ECO:0007669"/>
    <property type="project" value="InterPro"/>
</dbReference>
<dbReference type="SUPFAM" id="SSF55073">
    <property type="entry name" value="Nucleotide cyclase"/>
    <property type="match status" value="1"/>
</dbReference>
<dbReference type="GO" id="GO:0000160">
    <property type="term" value="P:phosphorelay signal transduction system"/>
    <property type="evidence" value="ECO:0007669"/>
    <property type="project" value="InterPro"/>
</dbReference>
<evidence type="ECO:0000313" key="6">
    <source>
        <dbReference type="Proteomes" id="UP000631421"/>
    </source>
</evidence>
<dbReference type="PANTHER" id="PTHR33121:SF70">
    <property type="entry name" value="SIGNALING PROTEIN YKOW"/>
    <property type="match status" value="1"/>
</dbReference>
<dbReference type="NCBIfam" id="TIGR00254">
    <property type="entry name" value="GGDEF"/>
    <property type="match status" value="1"/>
</dbReference>
<organism evidence="5 6">
    <name type="scientific">Pseudanabaena cinerea FACHB-1277</name>
    <dbReference type="NCBI Taxonomy" id="2949581"/>
    <lineage>
        <taxon>Bacteria</taxon>
        <taxon>Bacillati</taxon>
        <taxon>Cyanobacteriota</taxon>
        <taxon>Cyanophyceae</taxon>
        <taxon>Pseudanabaenales</taxon>
        <taxon>Pseudanabaenaceae</taxon>
        <taxon>Pseudanabaena</taxon>
        <taxon>Pseudanabaena cinerea</taxon>
    </lineage>
</organism>
<dbReference type="InterPro" id="IPR029787">
    <property type="entry name" value="Nucleotide_cyclase"/>
</dbReference>
<dbReference type="SUPFAM" id="SSF141868">
    <property type="entry name" value="EAL domain-like"/>
    <property type="match status" value="1"/>
</dbReference>